<dbReference type="EMBL" id="CP159578">
    <property type="protein sequence ID" value="XCJ80017.1"/>
    <property type="molecule type" value="Genomic_DNA"/>
</dbReference>
<protein>
    <recommendedName>
        <fullName evidence="2">Restriction endonuclease</fullName>
    </recommendedName>
</protein>
<sequence>MMDRDDWESNHTEYLQGSGEEPWAFDHVMAETEIAWVVDQRLRAQCWETYPEVVLETFPGRPDLIATRRGICQVFECKRSLNLSVIEQASRWRTHSRPEQAGMPHLIWVACKRPQYRSNNLLWWLLREFHIGLMSIEKQPAVEHRYGGEVELIPQRYTITRRIAPRIQPGARRSAHVLIDQLNPDMRIAQPGARGGGTEFMTPFKRTMKMVDDFLASAPETERHIEQIIDYLNENGGHHYGTDRSARSEIPPHLDRLGYPRTRKWGCWFRAREVNGL</sequence>
<reference evidence="1" key="1">
    <citation type="submission" date="2024-06" db="EMBL/GenBank/DDBJ databases">
        <title>Complete genome of Salinicola endophyticus HNIBRBA4755.</title>
        <authorList>
            <person name="Shin S.Y."/>
            <person name="Kang H."/>
            <person name="Song J."/>
        </authorList>
    </citation>
    <scope>NUCLEOTIDE SEQUENCE</scope>
    <source>
        <strain evidence="1">HNIBRBA4755</strain>
    </source>
</reference>
<accession>A0AB74U7E4</accession>
<evidence type="ECO:0000313" key="1">
    <source>
        <dbReference type="EMBL" id="XCJ80017.1"/>
    </source>
</evidence>
<proteinExistence type="predicted"/>
<dbReference type="RefSeq" id="WP_353980868.1">
    <property type="nucleotide sequence ID" value="NZ_CP159578.1"/>
</dbReference>
<organism evidence="1">
    <name type="scientific">Salinicola endophyticus</name>
    <dbReference type="NCBI Taxonomy" id="1949083"/>
    <lineage>
        <taxon>Bacteria</taxon>
        <taxon>Pseudomonadati</taxon>
        <taxon>Pseudomonadota</taxon>
        <taxon>Gammaproteobacteria</taxon>
        <taxon>Oceanospirillales</taxon>
        <taxon>Halomonadaceae</taxon>
        <taxon>Salinicola</taxon>
    </lineage>
</organism>
<gene>
    <name evidence="1" type="ORF">ABV408_02290</name>
</gene>
<evidence type="ECO:0008006" key="2">
    <source>
        <dbReference type="Google" id="ProtNLM"/>
    </source>
</evidence>
<dbReference type="AlphaFoldDB" id="A0AB74U7E4"/>
<name>A0AB74U7E4_9GAMM</name>